<evidence type="ECO:0000313" key="4">
    <source>
        <dbReference type="EMBL" id="TQM19097.1"/>
    </source>
</evidence>
<dbReference type="InterPro" id="IPR036286">
    <property type="entry name" value="LexA/Signal_pep-like_sf"/>
</dbReference>
<keyword evidence="2" id="KW-0175">Coiled coil</keyword>
<dbReference type="Pfam" id="PF12844">
    <property type="entry name" value="HTH_19"/>
    <property type="match status" value="1"/>
</dbReference>
<gene>
    <name evidence="4" type="ORF">FB551_3492</name>
</gene>
<dbReference type="CDD" id="cd00093">
    <property type="entry name" value="HTH_XRE"/>
    <property type="match status" value="1"/>
</dbReference>
<dbReference type="InterPro" id="IPR039418">
    <property type="entry name" value="LexA-like"/>
</dbReference>
<accession>A0A543EBY4</accession>
<name>A0A543EBY4_9FLAO</name>
<dbReference type="PROSITE" id="PS50943">
    <property type="entry name" value="HTH_CROC1"/>
    <property type="match status" value="1"/>
</dbReference>
<evidence type="ECO:0000313" key="5">
    <source>
        <dbReference type="Proteomes" id="UP000316437"/>
    </source>
</evidence>
<feature type="coiled-coil region" evidence="2">
    <location>
        <begin position="240"/>
        <end position="267"/>
    </location>
</feature>
<dbReference type="SUPFAM" id="SSF51306">
    <property type="entry name" value="LexA/Signal peptidase"/>
    <property type="match status" value="1"/>
</dbReference>
<dbReference type="Gene3D" id="2.10.109.10">
    <property type="entry name" value="Umud Fragment, subunit A"/>
    <property type="match status" value="1"/>
</dbReference>
<dbReference type="AlphaFoldDB" id="A0A543EBY4"/>
<proteinExistence type="predicted"/>
<dbReference type="SMART" id="SM00530">
    <property type="entry name" value="HTH_XRE"/>
    <property type="match status" value="1"/>
</dbReference>
<sequence length="270" mass="31028">MLLQFVTMSIFSDNIRFLRGKKEKTQQELANTLKLTRSRYVSYEDGRSEPPIEILIKISKFFNLSIDLLVSVDIRKYPLEDILKLPDNRIVLPVVVDQLGNNSIEIVPQKASMGYLSGYSDPEYIESLQRITLPFLTNGKYRAFPAQGDSMPPFKDGSYIIGKYVENIDDLKPNKSYVFVTLNDGISYKRFTSKNKKSITVAADNSFYQPYDIPLGEIVEIWQYASGIFPEDFEAVSFENYDVKDMFSELKNNIKELENKVFNLKIKQGS</sequence>
<dbReference type="Gene3D" id="1.10.260.40">
    <property type="entry name" value="lambda repressor-like DNA-binding domains"/>
    <property type="match status" value="1"/>
</dbReference>
<dbReference type="CDD" id="cd06529">
    <property type="entry name" value="S24_LexA-like"/>
    <property type="match status" value="1"/>
</dbReference>
<feature type="domain" description="HTH cro/C1-type" evidence="3">
    <location>
        <begin position="15"/>
        <end position="69"/>
    </location>
</feature>
<dbReference type="InterPro" id="IPR015927">
    <property type="entry name" value="Peptidase_S24_S26A/B/C"/>
</dbReference>
<dbReference type="Pfam" id="PF00717">
    <property type="entry name" value="Peptidase_S24"/>
    <property type="match status" value="1"/>
</dbReference>
<reference evidence="4 5" key="1">
    <citation type="submission" date="2019-06" db="EMBL/GenBank/DDBJ databases">
        <title>Sorghum-associated microbial communities from plants grown in Nebraska, USA.</title>
        <authorList>
            <person name="Schachtman D."/>
        </authorList>
    </citation>
    <scope>NUCLEOTIDE SEQUENCE [LARGE SCALE GENOMIC DNA]</scope>
    <source>
        <strain evidence="4 5">110</strain>
    </source>
</reference>
<dbReference type="PANTHER" id="PTHR46558">
    <property type="entry name" value="TRACRIPTIONAL REGULATORY PROTEIN-RELATED-RELATED"/>
    <property type="match status" value="1"/>
</dbReference>
<comment type="caution">
    <text evidence="4">The sequence shown here is derived from an EMBL/GenBank/DDBJ whole genome shotgun (WGS) entry which is preliminary data.</text>
</comment>
<evidence type="ECO:0000256" key="2">
    <source>
        <dbReference type="SAM" id="Coils"/>
    </source>
</evidence>
<dbReference type="InterPro" id="IPR010982">
    <property type="entry name" value="Lambda_DNA-bd_dom_sf"/>
</dbReference>
<evidence type="ECO:0000259" key="3">
    <source>
        <dbReference type="PROSITE" id="PS50943"/>
    </source>
</evidence>
<dbReference type="InterPro" id="IPR001387">
    <property type="entry name" value="Cro/C1-type_HTH"/>
</dbReference>
<keyword evidence="1 4" id="KW-0238">DNA-binding</keyword>
<dbReference type="EMBL" id="VFPD01000002">
    <property type="protein sequence ID" value="TQM19097.1"/>
    <property type="molecule type" value="Genomic_DNA"/>
</dbReference>
<dbReference type="GO" id="GO:0003677">
    <property type="term" value="F:DNA binding"/>
    <property type="evidence" value="ECO:0007669"/>
    <property type="project" value="UniProtKB-KW"/>
</dbReference>
<dbReference type="PANTHER" id="PTHR46558:SF11">
    <property type="entry name" value="HTH-TYPE TRANSCRIPTIONAL REGULATOR XRE"/>
    <property type="match status" value="1"/>
</dbReference>
<keyword evidence="5" id="KW-1185">Reference proteome</keyword>
<evidence type="ECO:0000256" key="1">
    <source>
        <dbReference type="ARBA" id="ARBA00023125"/>
    </source>
</evidence>
<organism evidence="4 5">
    <name type="scientific">Chryseobacterium aquifrigidense</name>
    <dbReference type="NCBI Taxonomy" id="558021"/>
    <lineage>
        <taxon>Bacteria</taxon>
        <taxon>Pseudomonadati</taxon>
        <taxon>Bacteroidota</taxon>
        <taxon>Flavobacteriia</taxon>
        <taxon>Flavobacteriales</taxon>
        <taxon>Weeksellaceae</taxon>
        <taxon>Chryseobacterium group</taxon>
        <taxon>Chryseobacterium</taxon>
    </lineage>
</organism>
<dbReference type="Proteomes" id="UP000316437">
    <property type="component" value="Unassembled WGS sequence"/>
</dbReference>
<dbReference type="SUPFAM" id="SSF47413">
    <property type="entry name" value="lambda repressor-like DNA-binding domains"/>
    <property type="match status" value="1"/>
</dbReference>
<protein>
    <submittedName>
        <fullName evidence="4">DNA-binding XRE family transcriptional regulator</fullName>
    </submittedName>
</protein>